<dbReference type="Pfam" id="PF00567">
    <property type="entry name" value="TUDOR"/>
    <property type="match status" value="4"/>
</dbReference>
<dbReference type="GO" id="GO:0030154">
    <property type="term" value="P:cell differentiation"/>
    <property type="evidence" value="ECO:0007669"/>
    <property type="project" value="UniProtKB-ARBA"/>
</dbReference>
<sequence length="1299" mass="146489">MAGVTPDVEKLRKSTVSLLSSILTAQAKVGIPLHSLAYEYEETVFEKLKIKEMGYGTIQQFITDYSNVFTMSPGMGGHLYVKAIPTDETAHIHRLVAGQKKKTRKKKRKAVVFPVRRFSGPRVARPSTRGGRGGFTFNRNFQQSAVGSSKPFFSKSPAIANRPPTKTFNTFMNKEKTNNLPPRLQRVIDNQMKIKPPPINTFMQPSHHKQNTSFSSSFTQPAASSPIVSSAPLKVTSIASLEQNLKKLLQGKPNGLFATRLRPEYKQKFNEDLPADIKQTIQQSLSHFIQIDSPMPNQEILYYKQDKPLPSPSLTPIQDDNQKNITQLSLSSTNGERNSFASSTLTHPIPTSQVEEKNISAQNISSPAVVLQMSSLILPEAEDQLKVYVCHIEDMNRFFVQLENSTIHILVQEMQDFYNKIAADQYCIAKPKVGEYCVSRFTQDKSWFRAKILSVKEQFNTINKSYRCHVFYPDYGNDEYVLSTELKSLTKDFCDLPCQAIQCCLNNIIPIEGTDWNENAINYFKELVDDIELNLKVIENLGTVLSVDLSDGDGKSVCQHLCTQEYAKEIQPTAPNSPSETRTLPTRLSRSLSLEPTDVLIKASWVKPPSEEFVDLCVTHIVSSCTVYAKLVGTEYHEKLDLLETAINNSFENASVKPAAILETGQYYVALHDDEWFRAQLLSIDEENDDYTMFLVDSGKETIVSKEEIKNIQPKFLRLPFQAIKCNLKDVPERSDIEILSYMTAVLLGKANLGCIYEKNVDTSSETVSKVVLCIYDDFSQDGLEINTVLIEKIEEENKLVPRLPEIEEEACAGFLTHINEDNDFFIQIMGHGLERLDTITKDISSHFSQHSRAAEIIATPDIGQLCCAKWPKASNWYRARVTQIFYPQRKVEVEFIDYGNTEVIHMVLIRKPLAVSQSVVTLPFQAIKVKLDGVQQLQLEDENMRAKLREFIYSLDEVPLQIKNIGTENGTPVVRISIPVLEQGRSIDLLEGFQEFITVDDFADNGDGLNETSENLNTNDTVNSTFVNISSLNNTLTEHASNNTLSEWDVISPGNSPVKPSLSHINEEKSSSGVSSSDSITFTSPRHATPAITFSQRWGIPDLKISDRTIPGLVQDVHDPSKFSIIPYDCWEELMNMFSSMQLFYNHNTNVTLREVSDLAIGDVCVALFDGIWYRAVVYAVVENKMVVKFPDISNSPEFIPVNNIRILMDQFKTKPFYAICCSLFGIEPLRGDTWDGNVVEKFQSVVVDQTYQVEFMEDLDFLDKSQPVQVRLHCEINGKCSMVNDQLVELGFAKQKV</sequence>
<dbReference type="Pfam" id="PF12872">
    <property type="entry name" value="OST-HTH"/>
    <property type="match status" value="1"/>
</dbReference>
<dbReference type="EnsemblMetazoa" id="CLYHEMT003484.1">
    <property type="protein sequence ID" value="CLYHEMP003484.1"/>
    <property type="gene ID" value="CLYHEMG003484"/>
</dbReference>
<keyword evidence="4" id="KW-0221">Differentiation</keyword>
<dbReference type="InterPro" id="IPR035437">
    <property type="entry name" value="SNase_OB-fold_sf"/>
</dbReference>
<dbReference type="Gene3D" id="2.30.30.140">
    <property type="match status" value="4"/>
</dbReference>
<dbReference type="RefSeq" id="XP_066926435.1">
    <property type="nucleotide sequence ID" value="XM_067070334.1"/>
</dbReference>
<reference evidence="8" key="1">
    <citation type="submission" date="2021-01" db="UniProtKB">
        <authorList>
            <consortium name="EnsemblMetazoa"/>
        </authorList>
    </citation>
    <scope>IDENTIFICATION</scope>
</reference>
<dbReference type="Gene3D" id="3.30.420.610">
    <property type="entry name" value="LOTUS domain-like"/>
    <property type="match status" value="2"/>
</dbReference>
<proteinExistence type="predicted"/>
<keyword evidence="9" id="KW-1185">Reference proteome</keyword>
<dbReference type="GO" id="GO:0007283">
    <property type="term" value="P:spermatogenesis"/>
    <property type="evidence" value="ECO:0007669"/>
    <property type="project" value="UniProtKB-KW"/>
</dbReference>
<dbReference type="Gene3D" id="2.40.50.90">
    <property type="match status" value="3"/>
</dbReference>
<dbReference type="PANTHER" id="PTHR22948">
    <property type="entry name" value="TUDOR DOMAIN CONTAINING PROTEIN"/>
    <property type="match status" value="1"/>
</dbReference>
<dbReference type="InterPro" id="IPR041966">
    <property type="entry name" value="LOTUS-like"/>
</dbReference>
<feature type="domain" description="Tudor" evidence="6">
    <location>
        <begin position="661"/>
        <end position="719"/>
    </location>
</feature>
<accession>A0A7M5WQW4</accession>
<evidence type="ECO:0000259" key="7">
    <source>
        <dbReference type="PROSITE" id="PS51644"/>
    </source>
</evidence>
<dbReference type="GO" id="GO:0005737">
    <property type="term" value="C:cytoplasm"/>
    <property type="evidence" value="ECO:0007669"/>
    <property type="project" value="UniProtKB-SubCell"/>
</dbReference>
<dbReference type="InterPro" id="IPR050621">
    <property type="entry name" value="Tudor_domain_containing"/>
</dbReference>
<dbReference type="GeneID" id="136813844"/>
<dbReference type="FunFam" id="2.30.30.140:FF:000018">
    <property type="entry name" value="Serine/threonine-protein kinase 31"/>
    <property type="match status" value="1"/>
</dbReference>
<dbReference type="OrthoDB" id="5967882at2759"/>
<organism evidence="8 9">
    <name type="scientific">Clytia hemisphaerica</name>
    <dbReference type="NCBI Taxonomy" id="252671"/>
    <lineage>
        <taxon>Eukaryota</taxon>
        <taxon>Metazoa</taxon>
        <taxon>Cnidaria</taxon>
        <taxon>Hydrozoa</taxon>
        <taxon>Hydroidolina</taxon>
        <taxon>Leptothecata</taxon>
        <taxon>Obeliida</taxon>
        <taxon>Clytiidae</taxon>
        <taxon>Clytia</taxon>
    </lineage>
</organism>
<dbReference type="InterPro" id="IPR025605">
    <property type="entry name" value="OST-HTH/LOTUS_dom"/>
</dbReference>
<feature type="domain" description="HTH OST-type" evidence="7">
    <location>
        <begin position="11"/>
        <end position="85"/>
    </location>
</feature>
<feature type="region of interest" description="Disordered" evidence="5">
    <location>
        <begin position="1060"/>
        <end position="1081"/>
    </location>
</feature>
<keyword evidence="4" id="KW-0744">Spermatogenesis</keyword>
<comment type="subcellular location">
    <subcellularLocation>
        <location evidence="1">Cytoplasm</location>
    </subcellularLocation>
</comment>
<dbReference type="PROSITE" id="PS51644">
    <property type="entry name" value="HTH_OST"/>
    <property type="match status" value="1"/>
</dbReference>
<dbReference type="SMART" id="SM00333">
    <property type="entry name" value="TUDOR"/>
    <property type="match status" value="4"/>
</dbReference>
<evidence type="ECO:0008006" key="10">
    <source>
        <dbReference type="Google" id="ProtNLM"/>
    </source>
</evidence>
<protein>
    <recommendedName>
        <fullName evidence="10">Tudor domain containing protein</fullName>
    </recommendedName>
</protein>
<dbReference type="InterPro" id="IPR002999">
    <property type="entry name" value="Tudor"/>
</dbReference>
<dbReference type="PROSITE" id="PS50304">
    <property type="entry name" value="TUDOR"/>
    <property type="match status" value="3"/>
</dbReference>
<keyword evidence="3" id="KW-0677">Repeat</keyword>
<evidence type="ECO:0000256" key="2">
    <source>
        <dbReference type="ARBA" id="ARBA00022490"/>
    </source>
</evidence>
<evidence type="ECO:0000256" key="1">
    <source>
        <dbReference type="ARBA" id="ARBA00004496"/>
    </source>
</evidence>
<evidence type="ECO:0000259" key="6">
    <source>
        <dbReference type="PROSITE" id="PS50304"/>
    </source>
</evidence>
<evidence type="ECO:0000256" key="5">
    <source>
        <dbReference type="SAM" id="MobiDB-lite"/>
    </source>
</evidence>
<keyword evidence="2" id="KW-0963">Cytoplasm</keyword>
<dbReference type="Proteomes" id="UP000594262">
    <property type="component" value="Unplaced"/>
</dbReference>
<feature type="domain" description="Tudor" evidence="6">
    <location>
        <begin position="860"/>
        <end position="920"/>
    </location>
</feature>
<evidence type="ECO:0000256" key="4">
    <source>
        <dbReference type="ARBA" id="ARBA00022871"/>
    </source>
</evidence>
<dbReference type="SUPFAM" id="SSF63748">
    <property type="entry name" value="Tudor/PWWP/MBT"/>
    <property type="match status" value="4"/>
</dbReference>
<evidence type="ECO:0000313" key="9">
    <source>
        <dbReference type="Proteomes" id="UP000594262"/>
    </source>
</evidence>
<evidence type="ECO:0000256" key="3">
    <source>
        <dbReference type="ARBA" id="ARBA00022737"/>
    </source>
</evidence>
<feature type="domain" description="Tudor" evidence="6">
    <location>
        <begin position="430"/>
        <end position="496"/>
    </location>
</feature>
<name>A0A7M5WQW4_9CNID</name>
<evidence type="ECO:0000313" key="8">
    <source>
        <dbReference type="EnsemblMetazoa" id="CLYHEMP003484.1"/>
    </source>
</evidence>
<dbReference type="PANTHER" id="PTHR22948:SF29">
    <property type="entry name" value="FI02030P-RELATED"/>
    <property type="match status" value="1"/>
</dbReference>